<dbReference type="AlphaFoldDB" id="X6LZY0"/>
<evidence type="ECO:0000313" key="1">
    <source>
        <dbReference type="EMBL" id="ETO06717.1"/>
    </source>
</evidence>
<name>X6LZY0_RETFI</name>
<dbReference type="Proteomes" id="UP000023152">
    <property type="component" value="Unassembled WGS sequence"/>
</dbReference>
<comment type="caution">
    <text evidence="1">The sequence shown here is derived from an EMBL/GenBank/DDBJ whole genome shotgun (WGS) entry which is preliminary data.</text>
</comment>
<sequence>FEYGTKVLFNINLRLLESRMKQSYIIGRKFIHFTLNDVLFELAGQHDIRQLIADINRRYSTNKKKDYFRSVNEQLLENLKIKIEQRARSRVGQIGDVIENKTVDDNKQNSSMAYKISKQALEHVFIALHRQKTIPDGTYALGSYMENVLYLQQAEFEPFQHVKELYLEHCASLWVYLERLYLLSENTWSKIPKKLMTLYQLRKPHIYTCLTRKNFISCLCQKGSYS</sequence>
<organism evidence="1 2">
    <name type="scientific">Reticulomyxa filosa</name>
    <dbReference type="NCBI Taxonomy" id="46433"/>
    <lineage>
        <taxon>Eukaryota</taxon>
        <taxon>Sar</taxon>
        <taxon>Rhizaria</taxon>
        <taxon>Retaria</taxon>
        <taxon>Foraminifera</taxon>
        <taxon>Monothalamids</taxon>
        <taxon>Reticulomyxidae</taxon>
        <taxon>Reticulomyxa</taxon>
    </lineage>
</organism>
<reference evidence="1 2" key="1">
    <citation type="journal article" date="2013" name="Curr. Biol.">
        <title>The Genome of the Foraminiferan Reticulomyxa filosa.</title>
        <authorList>
            <person name="Glockner G."/>
            <person name="Hulsmann N."/>
            <person name="Schleicher M."/>
            <person name="Noegel A.A."/>
            <person name="Eichinger L."/>
            <person name="Gallinger C."/>
            <person name="Pawlowski J."/>
            <person name="Sierra R."/>
            <person name="Euteneuer U."/>
            <person name="Pillet L."/>
            <person name="Moustafa A."/>
            <person name="Platzer M."/>
            <person name="Groth M."/>
            <person name="Szafranski K."/>
            <person name="Schliwa M."/>
        </authorList>
    </citation>
    <scope>NUCLEOTIDE SEQUENCE [LARGE SCALE GENOMIC DNA]</scope>
</reference>
<protein>
    <submittedName>
        <fullName evidence="1">Uncharacterized protein</fullName>
    </submittedName>
</protein>
<feature type="non-terminal residue" evidence="1">
    <location>
        <position position="1"/>
    </location>
</feature>
<proteinExistence type="predicted"/>
<dbReference type="EMBL" id="ASPP01026865">
    <property type="protein sequence ID" value="ETO06717.1"/>
    <property type="molecule type" value="Genomic_DNA"/>
</dbReference>
<evidence type="ECO:0000313" key="2">
    <source>
        <dbReference type="Proteomes" id="UP000023152"/>
    </source>
</evidence>
<gene>
    <name evidence="1" type="ORF">RFI_30675</name>
</gene>
<accession>X6LZY0</accession>
<keyword evidence="2" id="KW-1185">Reference proteome</keyword>